<proteinExistence type="predicted"/>
<protein>
    <submittedName>
        <fullName evidence="1">Uncharacterized protein</fullName>
    </submittedName>
</protein>
<accession>A0A6H0X5T6</accession>
<name>A0A6H0X5T6_9CAUD</name>
<evidence type="ECO:0000313" key="1">
    <source>
        <dbReference type="EMBL" id="QIW89415.1"/>
    </source>
</evidence>
<gene>
    <name evidence="1" type="ORF">PPDBI_00056</name>
</gene>
<sequence length="70" mass="7716">MTTAQEQAIARSADHENLVGELVEALEPFVKAAEWAEQNRDSPRSALKHFLDATAYARIVLAHAKAEAQQ</sequence>
<reference evidence="1" key="1">
    <citation type="submission" date="2020-03" db="EMBL/GenBank/DDBJ databases">
        <authorList>
            <person name="Shneider M.M."/>
            <person name="Evseev P.V."/>
            <person name="Korzhenkov A.A."/>
            <person name="Toschakov S.V."/>
            <person name="Vo T."/>
            <person name="Ignatov A.N."/>
            <person name="Miroshnikov K.A."/>
        </authorList>
    </citation>
    <scope>NUCLEOTIDE SEQUENCE [LARGE SCALE GENOMIC DNA]</scope>
</reference>
<dbReference type="EMBL" id="MT210154">
    <property type="protein sequence ID" value="QIW89415.1"/>
    <property type="molecule type" value="Genomic_DNA"/>
</dbReference>
<organism evidence="1">
    <name type="scientific">Xanthomonas phage PPDBI</name>
    <dbReference type="NCBI Taxonomy" id="2723911"/>
    <lineage>
        <taxon>Viruses</taxon>
        <taxon>Duplodnaviria</taxon>
        <taxon>Heunggongvirae</taxon>
        <taxon>Uroviricota</taxon>
        <taxon>Caudoviricetes</taxon>
    </lineage>
</organism>